<evidence type="ECO:0000313" key="4">
    <source>
        <dbReference type="EMBL" id="CBY15415.1"/>
    </source>
</evidence>
<dbReference type="GO" id="GO:0006310">
    <property type="term" value="P:DNA recombination"/>
    <property type="evidence" value="ECO:0007669"/>
    <property type="project" value="UniProtKB-KW"/>
</dbReference>
<gene>
    <name evidence="4" type="ORF">GSOID_T00012332001</name>
</gene>
<dbReference type="Proteomes" id="UP000001307">
    <property type="component" value="Unassembled WGS sequence"/>
</dbReference>
<dbReference type="GO" id="GO:0003677">
    <property type="term" value="F:DNA binding"/>
    <property type="evidence" value="ECO:0007669"/>
    <property type="project" value="InterPro"/>
</dbReference>
<organism evidence="4">
    <name type="scientific">Oikopleura dioica</name>
    <name type="common">Tunicate</name>
    <dbReference type="NCBI Taxonomy" id="34765"/>
    <lineage>
        <taxon>Eukaryota</taxon>
        <taxon>Metazoa</taxon>
        <taxon>Chordata</taxon>
        <taxon>Tunicata</taxon>
        <taxon>Appendicularia</taxon>
        <taxon>Copelata</taxon>
        <taxon>Oikopleuridae</taxon>
        <taxon>Oikopleura</taxon>
    </lineage>
</organism>
<dbReference type="InterPro" id="IPR002104">
    <property type="entry name" value="Integrase_catalytic"/>
</dbReference>
<evidence type="ECO:0000313" key="5">
    <source>
        <dbReference type="Proteomes" id="UP000001307"/>
    </source>
</evidence>
<dbReference type="Pfam" id="PF00589">
    <property type="entry name" value="Phage_integrase"/>
    <property type="match status" value="1"/>
</dbReference>
<accession>E4Y0K7</accession>
<protein>
    <recommendedName>
        <fullName evidence="3">Tyr recombinase domain-containing protein</fullName>
    </recommendedName>
</protein>
<dbReference type="InterPro" id="IPR013762">
    <property type="entry name" value="Integrase-like_cat_sf"/>
</dbReference>
<reference evidence="4" key="1">
    <citation type="journal article" date="2010" name="Science">
        <title>Plasticity of animal genome architecture unmasked by rapid evolution of a pelagic tunicate.</title>
        <authorList>
            <person name="Denoeud F."/>
            <person name="Henriet S."/>
            <person name="Mungpakdee S."/>
            <person name="Aury J.M."/>
            <person name="Da Silva C."/>
            <person name="Brinkmann H."/>
            <person name="Mikhaleva J."/>
            <person name="Olsen L.C."/>
            <person name="Jubin C."/>
            <person name="Canestro C."/>
            <person name="Bouquet J.M."/>
            <person name="Danks G."/>
            <person name="Poulain J."/>
            <person name="Campsteijn C."/>
            <person name="Adamski M."/>
            <person name="Cross I."/>
            <person name="Yadetie F."/>
            <person name="Muffato M."/>
            <person name="Louis A."/>
            <person name="Butcher S."/>
            <person name="Tsagkogeorga G."/>
            <person name="Konrad A."/>
            <person name="Singh S."/>
            <person name="Jensen M.F."/>
            <person name="Cong E.H."/>
            <person name="Eikeseth-Otteraa H."/>
            <person name="Noel B."/>
            <person name="Anthouard V."/>
            <person name="Porcel B.M."/>
            <person name="Kachouri-Lafond R."/>
            <person name="Nishino A."/>
            <person name="Ugolini M."/>
            <person name="Chourrout P."/>
            <person name="Nishida H."/>
            <person name="Aasland R."/>
            <person name="Huzurbazar S."/>
            <person name="Westhof E."/>
            <person name="Delsuc F."/>
            <person name="Lehrach H."/>
            <person name="Reinhardt R."/>
            <person name="Weissenbach J."/>
            <person name="Roy S.W."/>
            <person name="Artiguenave F."/>
            <person name="Postlethwait J.H."/>
            <person name="Manak J.R."/>
            <person name="Thompson E.M."/>
            <person name="Jaillon O."/>
            <person name="Du Pasquier L."/>
            <person name="Boudinot P."/>
            <person name="Liberles D.A."/>
            <person name="Volff J.N."/>
            <person name="Philippe H."/>
            <person name="Lenhard B."/>
            <person name="Roest Crollius H."/>
            <person name="Wincker P."/>
            <person name="Chourrout D."/>
        </authorList>
    </citation>
    <scope>NUCLEOTIDE SEQUENCE [LARGE SCALE GENOMIC DNA]</scope>
</reference>
<feature type="region of interest" description="Disordered" evidence="2">
    <location>
        <begin position="1"/>
        <end position="34"/>
    </location>
</feature>
<dbReference type="SUPFAM" id="SSF56349">
    <property type="entry name" value="DNA breaking-rejoining enzymes"/>
    <property type="match status" value="1"/>
</dbReference>
<evidence type="ECO:0000259" key="3">
    <source>
        <dbReference type="Pfam" id="PF00589"/>
    </source>
</evidence>
<keyword evidence="5" id="KW-1185">Reference proteome</keyword>
<evidence type="ECO:0000256" key="2">
    <source>
        <dbReference type="SAM" id="MobiDB-lite"/>
    </source>
</evidence>
<evidence type="ECO:0000256" key="1">
    <source>
        <dbReference type="ARBA" id="ARBA00023172"/>
    </source>
</evidence>
<dbReference type="InterPro" id="IPR011010">
    <property type="entry name" value="DNA_brk_join_enz"/>
</dbReference>
<feature type="domain" description="Tyr recombinase" evidence="3">
    <location>
        <begin position="132"/>
        <end position="306"/>
    </location>
</feature>
<dbReference type="EMBL" id="FN653508">
    <property type="protein sequence ID" value="CBY15415.1"/>
    <property type="molecule type" value="Genomic_DNA"/>
</dbReference>
<feature type="compositionally biased region" description="Basic and acidic residues" evidence="2">
    <location>
        <begin position="22"/>
        <end position="34"/>
    </location>
</feature>
<dbReference type="Gene3D" id="1.10.443.10">
    <property type="entry name" value="Intergrase catalytic core"/>
    <property type="match status" value="1"/>
</dbReference>
<dbReference type="AlphaFoldDB" id="E4Y0K7"/>
<proteinExistence type="predicted"/>
<name>E4Y0K7_OIKDI</name>
<keyword evidence="1" id="KW-0233">DNA recombination</keyword>
<dbReference type="InParanoid" id="E4Y0K7"/>
<sequence length="468" mass="52673">MARTKLNSRKTSKLQSGARKNKPPDNNKEKDKSCDRYKTWAEKEWTAFCAENKIKKPGGPDISKFLDKLIVVNPSLPTYWKNISRAICQAIEKSSGRNLPKSSAAIVNKWSNSRVEAMTSESLYEPSQAPYFRPDQMSSFWDVLWASSLRTHKEVAVTSYIAYFCGARTKEVTSLSIEDIKIRENSSNIFVKMPLRQSKSNKYKERREAITLPITKNGFKPILAWLSFLIGDRTSGKLFNNLDTNKVNYHYKRTAPKLDWRIHPTGHSMRVSFVVNAIIAGVPDEHIISCCRWSTPAMLEVYKNAQLQDTVYGSAYQVIRLVEAHIHSGGLISQTSSQSPLPNKKRLYELAEPTGLIQESKPLISSGSNSCSSGSHMTHVTDLQDNQLAPGSTKILTKPLKRWSKGTQTDFPCPQCVENEKTWPTLVMTSESATHDAPSMVVTTPPRENPVNILPVFSYTARQKSKKP</sequence>
<dbReference type="GO" id="GO:0015074">
    <property type="term" value="P:DNA integration"/>
    <property type="evidence" value="ECO:0007669"/>
    <property type="project" value="InterPro"/>
</dbReference>
<feature type="compositionally biased region" description="Basic residues" evidence="2">
    <location>
        <begin position="1"/>
        <end position="12"/>
    </location>
</feature>
<dbReference type="CDD" id="cd00397">
    <property type="entry name" value="DNA_BRE_C"/>
    <property type="match status" value="1"/>
</dbReference>